<keyword evidence="2 5" id="KW-0812">Transmembrane</keyword>
<evidence type="ECO:0000313" key="7">
    <source>
        <dbReference type="Proteomes" id="UP000245391"/>
    </source>
</evidence>
<comment type="subcellular location">
    <subcellularLocation>
        <location evidence="1">Endomembrane system</location>
        <topology evidence="1">Multi-pass membrane protein</topology>
    </subcellularLocation>
</comment>
<organism evidence="6 7">
    <name type="scientific">Pedobacter paludis</name>
    <dbReference type="NCBI Taxonomy" id="2203212"/>
    <lineage>
        <taxon>Bacteria</taxon>
        <taxon>Pseudomonadati</taxon>
        <taxon>Bacteroidota</taxon>
        <taxon>Sphingobacteriia</taxon>
        <taxon>Sphingobacteriales</taxon>
        <taxon>Sphingobacteriaceae</taxon>
        <taxon>Pedobacter</taxon>
    </lineage>
</organism>
<dbReference type="InterPro" id="IPR008217">
    <property type="entry name" value="Ccc1_fam"/>
</dbReference>
<dbReference type="GO" id="GO:0030026">
    <property type="term" value="P:intracellular manganese ion homeostasis"/>
    <property type="evidence" value="ECO:0007669"/>
    <property type="project" value="InterPro"/>
</dbReference>
<evidence type="ECO:0000256" key="5">
    <source>
        <dbReference type="SAM" id="Phobius"/>
    </source>
</evidence>
<dbReference type="OrthoDB" id="9781619at2"/>
<keyword evidence="3 5" id="KW-1133">Transmembrane helix</keyword>
<dbReference type="AlphaFoldDB" id="A0A317F576"/>
<comment type="caution">
    <text evidence="6">The sequence shown here is derived from an EMBL/GenBank/DDBJ whole genome shotgun (WGS) entry which is preliminary data.</text>
</comment>
<dbReference type="GO" id="GO:0012505">
    <property type="term" value="C:endomembrane system"/>
    <property type="evidence" value="ECO:0007669"/>
    <property type="project" value="UniProtKB-SubCell"/>
</dbReference>
<gene>
    <name evidence="6" type="ORF">DF947_00745</name>
</gene>
<feature type="transmembrane region" description="Helical" evidence="5">
    <location>
        <begin position="46"/>
        <end position="69"/>
    </location>
</feature>
<feature type="transmembrane region" description="Helical" evidence="5">
    <location>
        <begin position="20"/>
        <end position="40"/>
    </location>
</feature>
<evidence type="ECO:0000256" key="2">
    <source>
        <dbReference type="ARBA" id="ARBA00022692"/>
    </source>
</evidence>
<evidence type="ECO:0000313" key="6">
    <source>
        <dbReference type="EMBL" id="PWS33197.1"/>
    </source>
</evidence>
<feature type="transmembrane region" description="Helical" evidence="5">
    <location>
        <begin position="150"/>
        <end position="171"/>
    </location>
</feature>
<feature type="transmembrane region" description="Helical" evidence="5">
    <location>
        <begin position="177"/>
        <end position="195"/>
    </location>
</feature>
<keyword evidence="4 5" id="KW-0472">Membrane</keyword>
<keyword evidence="7" id="KW-1185">Reference proteome</keyword>
<accession>A0A317F576</accession>
<evidence type="ECO:0000256" key="3">
    <source>
        <dbReference type="ARBA" id="ARBA00022989"/>
    </source>
</evidence>
<sequence length="230" mass="24828">MSKLHKEEHLKSSAFISDIVIGMSDGLTVPFALAAGLSAAVSSNSIIITAGIAEIIAGCIAMGLGGYLAGKTEQEHYESELKREYIEVENVPEREKEEVKEIFAGYGLDNKAQELIVDQLSKNKDHWVDFMMKFELGLEKPDINRARNSALTIGLSYCVGGMLPLSAYFFSSKPQDGLIFSAVLTTICLFVFGYFKSLLTGQPPVKGAIKVTAIGLIAAGAAFLIARLIT</sequence>
<dbReference type="Proteomes" id="UP000245391">
    <property type="component" value="Unassembled WGS sequence"/>
</dbReference>
<evidence type="ECO:0000256" key="4">
    <source>
        <dbReference type="ARBA" id="ARBA00023136"/>
    </source>
</evidence>
<dbReference type="Pfam" id="PF01988">
    <property type="entry name" value="VIT1"/>
    <property type="match status" value="1"/>
</dbReference>
<reference evidence="7" key="1">
    <citation type="submission" date="2018-05" db="EMBL/GenBank/DDBJ databases">
        <title>Pedobacter paludis sp. nov., isolated from wetland soil.</title>
        <authorList>
            <person name="Zhang Y."/>
        </authorList>
    </citation>
    <scope>NUCLEOTIDE SEQUENCE [LARGE SCALE GENOMIC DNA]</scope>
    <source>
        <strain evidence="7">R-8</strain>
    </source>
</reference>
<dbReference type="RefSeq" id="WP_109927784.1">
    <property type="nucleotide sequence ID" value="NZ_QGNY01000001.1"/>
</dbReference>
<feature type="transmembrane region" description="Helical" evidence="5">
    <location>
        <begin position="207"/>
        <end position="229"/>
    </location>
</feature>
<dbReference type="GO" id="GO:0005384">
    <property type="term" value="F:manganese ion transmembrane transporter activity"/>
    <property type="evidence" value="ECO:0007669"/>
    <property type="project" value="InterPro"/>
</dbReference>
<protein>
    <submittedName>
        <fullName evidence="6">Iron transporter</fullName>
    </submittedName>
</protein>
<proteinExistence type="predicted"/>
<dbReference type="EMBL" id="QGNY01000001">
    <property type="protein sequence ID" value="PWS33197.1"/>
    <property type="molecule type" value="Genomic_DNA"/>
</dbReference>
<dbReference type="PANTHER" id="PTHR31851">
    <property type="entry name" value="FE(2+)/MN(2+) TRANSPORTER PCL1"/>
    <property type="match status" value="1"/>
</dbReference>
<evidence type="ECO:0000256" key="1">
    <source>
        <dbReference type="ARBA" id="ARBA00004127"/>
    </source>
</evidence>
<name>A0A317F576_9SPHI</name>